<dbReference type="PANTHER" id="PTHR13202">
    <property type="entry name" value="MICROSOMAL SIGNAL PEPTIDASE 12 KDA SUBUNIT"/>
    <property type="match status" value="1"/>
</dbReference>
<dbReference type="GO" id="GO:0006465">
    <property type="term" value="P:signal peptide processing"/>
    <property type="evidence" value="ECO:0007669"/>
    <property type="project" value="InterPro"/>
</dbReference>
<keyword evidence="5" id="KW-0256">Endoplasmic reticulum</keyword>
<evidence type="ECO:0000256" key="1">
    <source>
        <dbReference type="ARBA" id="ARBA00004477"/>
    </source>
</evidence>
<comment type="similarity">
    <text evidence="2">Belongs to the SPCS1 family.</text>
</comment>
<dbReference type="GO" id="GO:0005787">
    <property type="term" value="C:signal peptidase complex"/>
    <property type="evidence" value="ECO:0007669"/>
    <property type="project" value="InterPro"/>
</dbReference>
<gene>
    <name evidence="10" type="ORF">F2P56_029816</name>
</gene>
<proteinExistence type="inferred from homology"/>
<evidence type="ECO:0000256" key="6">
    <source>
        <dbReference type="ARBA" id="ARBA00022989"/>
    </source>
</evidence>
<dbReference type="AlphaFoldDB" id="A0A833TIK4"/>
<evidence type="ECO:0000256" key="2">
    <source>
        <dbReference type="ARBA" id="ARBA00005245"/>
    </source>
</evidence>
<evidence type="ECO:0000313" key="10">
    <source>
        <dbReference type="EMBL" id="KAF5449360.1"/>
    </source>
</evidence>
<evidence type="ECO:0000256" key="9">
    <source>
        <dbReference type="SAM" id="Phobius"/>
    </source>
</evidence>
<keyword evidence="6 9" id="KW-1133">Transmembrane helix</keyword>
<accession>A0A833TIK4</accession>
<dbReference type="PANTHER" id="PTHR13202:SF0">
    <property type="entry name" value="SIGNAL PEPTIDASE COMPLEX SUBUNIT 1"/>
    <property type="match status" value="1"/>
</dbReference>
<dbReference type="Gramene" id="Jr13_12790_p1">
    <property type="protein sequence ID" value="cds.Jr13_12790_p1"/>
    <property type="gene ID" value="Jr13_12790"/>
</dbReference>
<dbReference type="Proteomes" id="UP000619265">
    <property type="component" value="Unassembled WGS sequence"/>
</dbReference>
<evidence type="ECO:0000313" key="11">
    <source>
        <dbReference type="Proteomes" id="UP000619265"/>
    </source>
</evidence>
<evidence type="ECO:0000256" key="5">
    <source>
        <dbReference type="ARBA" id="ARBA00022824"/>
    </source>
</evidence>
<reference evidence="10" key="2">
    <citation type="submission" date="2020-03" db="EMBL/GenBank/DDBJ databases">
        <title>Walnut 2.0.</title>
        <authorList>
            <person name="Marrano A."/>
            <person name="Britton M."/>
            <person name="Zimin A.V."/>
            <person name="Zaini P.A."/>
            <person name="Workman R."/>
            <person name="Puiu D."/>
            <person name="Bianco L."/>
            <person name="Allen B.J."/>
            <person name="Troggio M."/>
            <person name="Leslie C.A."/>
            <person name="Timp W."/>
            <person name="Dendekar A."/>
            <person name="Salzberg S.L."/>
            <person name="Neale D.B."/>
        </authorList>
    </citation>
    <scope>NUCLEOTIDE SEQUENCE</scope>
    <source>
        <tissue evidence="10">Leaves</tissue>
    </source>
</reference>
<evidence type="ECO:0000256" key="8">
    <source>
        <dbReference type="ARBA" id="ARBA00045204"/>
    </source>
</evidence>
<protein>
    <recommendedName>
        <fullName evidence="3">Signal peptidase complex subunit 1</fullName>
    </recommendedName>
</protein>
<sequence length="108" mass="12244">MTQLMDWQGQKLAEELMQIMLLAFAVISFATGYIYGSFQMMVLIYAGGVVLTTLLTAPNWPLFNRHPLKWLESSESEKHPKPQQAVSFKKKPAKYLGVIEIAVDIEAR</sequence>
<reference evidence="10" key="1">
    <citation type="submission" date="2015-10" db="EMBL/GenBank/DDBJ databases">
        <authorList>
            <person name="Martinez-Garcia P.J."/>
            <person name="Crepeau M.W."/>
            <person name="Puiu D."/>
            <person name="Gonzalez-Ibeas D."/>
            <person name="Whalen J."/>
            <person name="Stevens K."/>
            <person name="Paul R."/>
            <person name="Butterfield T."/>
            <person name="Britton M."/>
            <person name="Reagan R."/>
            <person name="Chakraborty S."/>
            <person name="Walawage S.L."/>
            <person name="Vasquez-Gross H.A."/>
            <person name="Cardeno C."/>
            <person name="Famula R."/>
            <person name="Pratt K."/>
            <person name="Kuruganti S."/>
            <person name="Aradhya M.K."/>
            <person name="Leslie C.A."/>
            <person name="Dandekar A.M."/>
            <person name="Salzberg S.L."/>
            <person name="Wegrzyn J.L."/>
            <person name="Langley C.H."/>
            <person name="Neale D.B."/>
        </authorList>
    </citation>
    <scope>NUCLEOTIDE SEQUENCE</scope>
    <source>
        <tissue evidence="10">Leaves</tissue>
    </source>
</reference>
<evidence type="ECO:0000256" key="7">
    <source>
        <dbReference type="ARBA" id="ARBA00023136"/>
    </source>
</evidence>
<feature type="transmembrane region" description="Helical" evidence="9">
    <location>
        <begin position="42"/>
        <end position="63"/>
    </location>
</feature>
<feature type="transmembrane region" description="Helical" evidence="9">
    <location>
        <begin position="16"/>
        <end position="35"/>
    </location>
</feature>
<dbReference type="InterPro" id="IPR009542">
    <property type="entry name" value="Spc1/SPCS1"/>
</dbReference>
<comment type="caution">
    <text evidence="10">The sequence shown here is derived from an EMBL/GenBank/DDBJ whole genome shotgun (WGS) entry which is preliminary data.</text>
</comment>
<keyword evidence="4 9" id="KW-0812">Transmembrane</keyword>
<name>A0A833TIK4_JUGRE</name>
<comment type="function">
    <text evidence="8">Component of the signal peptidase complex (SPC) which catalyzes the cleavage of N-terminal signal sequences from nascent proteins as they are translocated into the lumen of the endoplasmic reticulum. Dispensable for SPC enzymatic activity.</text>
</comment>
<keyword evidence="7 9" id="KW-0472">Membrane</keyword>
<organism evidence="10 11">
    <name type="scientific">Juglans regia</name>
    <name type="common">English walnut</name>
    <dbReference type="NCBI Taxonomy" id="51240"/>
    <lineage>
        <taxon>Eukaryota</taxon>
        <taxon>Viridiplantae</taxon>
        <taxon>Streptophyta</taxon>
        <taxon>Embryophyta</taxon>
        <taxon>Tracheophyta</taxon>
        <taxon>Spermatophyta</taxon>
        <taxon>Magnoliopsida</taxon>
        <taxon>eudicotyledons</taxon>
        <taxon>Gunneridae</taxon>
        <taxon>Pentapetalae</taxon>
        <taxon>rosids</taxon>
        <taxon>fabids</taxon>
        <taxon>Fagales</taxon>
        <taxon>Juglandaceae</taxon>
        <taxon>Juglans</taxon>
    </lineage>
</organism>
<comment type="subcellular location">
    <subcellularLocation>
        <location evidence="1">Endoplasmic reticulum membrane</location>
        <topology evidence="1">Multi-pass membrane protein</topology>
    </subcellularLocation>
</comment>
<dbReference type="EMBL" id="LIHL02000013">
    <property type="protein sequence ID" value="KAF5449360.1"/>
    <property type="molecule type" value="Genomic_DNA"/>
</dbReference>
<dbReference type="Pfam" id="PF06645">
    <property type="entry name" value="SPC12"/>
    <property type="match status" value="1"/>
</dbReference>
<evidence type="ECO:0000256" key="3">
    <source>
        <dbReference type="ARBA" id="ARBA00017059"/>
    </source>
</evidence>
<evidence type="ECO:0000256" key="4">
    <source>
        <dbReference type="ARBA" id="ARBA00022692"/>
    </source>
</evidence>